<sequence length="487" mass="52990">MSACWELSLRHCARCPAAPRTPAAAAAHNLSRCMPCGTPQRHTPCHAAAAALQQSLPRGSRSFESAQAAIHARGGPCERPCDASDWPAAGATPAARLAALRRALGGFWGEGGGGGAARWAAEWRALVRARLEEGARRAACSGSVRRRLVCVDGGAEQMHKNKFVVMDAMFVARSLGRTLVEPRVRHARLAGCNRSEAGPLALHHYWDLEPICRRVDLLPARKFQREWEGRELWRSAAHFWPKRGKAYAGGWRLHTAAAVRAAFRGAEKAPILVLHDFWRSVSNDEIDADDAPLPHERFPLRPSLWELNPAYEAIAALLLAQLGGERSLLAVQWRSEDWDLSSRRRANASAPAALLRCATWAARRVRAALASRRLTAAFLATDLRPRASASYAGARQPAALAALRRLEAAVPQLRTPRLRQLLDAIADGGVRAAVEASICARAALLLSTAAACEDCRRARRCAKAGSAFAGYIARRREAYGREVAPLF</sequence>
<gene>
    <name evidence="1" type="ORF">AB1Y20_008320</name>
</gene>
<dbReference type="AlphaFoldDB" id="A0AB34IWI9"/>
<protein>
    <submittedName>
        <fullName evidence="1">Uncharacterized protein</fullName>
    </submittedName>
</protein>
<proteinExistence type="predicted"/>
<reference evidence="1 2" key="1">
    <citation type="journal article" date="2024" name="Science">
        <title>Giant polyketide synthase enzymes in the biosynthesis of giant marine polyether toxins.</title>
        <authorList>
            <person name="Fallon T.R."/>
            <person name="Shende V.V."/>
            <person name="Wierzbicki I.H."/>
            <person name="Pendleton A.L."/>
            <person name="Watervoot N.F."/>
            <person name="Auber R.P."/>
            <person name="Gonzalez D.J."/>
            <person name="Wisecaver J.H."/>
            <person name="Moore B.S."/>
        </authorList>
    </citation>
    <scope>NUCLEOTIDE SEQUENCE [LARGE SCALE GENOMIC DNA]</scope>
    <source>
        <strain evidence="1 2">12B1</strain>
    </source>
</reference>
<dbReference type="EMBL" id="JBGBPQ010000018">
    <property type="protein sequence ID" value="KAL1507484.1"/>
    <property type="molecule type" value="Genomic_DNA"/>
</dbReference>
<evidence type="ECO:0000313" key="2">
    <source>
        <dbReference type="Proteomes" id="UP001515480"/>
    </source>
</evidence>
<accession>A0AB34IWI9</accession>
<name>A0AB34IWI9_PRYPA</name>
<evidence type="ECO:0000313" key="1">
    <source>
        <dbReference type="EMBL" id="KAL1507484.1"/>
    </source>
</evidence>
<dbReference type="Proteomes" id="UP001515480">
    <property type="component" value="Unassembled WGS sequence"/>
</dbReference>
<organism evidence="1 2">
    <name type="scientific">Prymnesium parvum</name>
    <name type="common">Toxic golden alga</name>
    <dbReference type="NCBI Taxonomy" id="97485"/>
    <lineage>
        <taxon>Eukaryota</taxon>
        <taxon>Haptista</taxon>
        <taxon>Haptophyta</taxon>
        <taxon>Prymnesiophyceae</taxon>
        <taxon>Prymnesiales</taxon>
        <taxon>Prymnesiaceae</taxon>
        <taxon>Prymnesium</taxon>
    </lineage>
</organism>
<keyword evidence="2" id="KW-1185">Reference proteome</keyword>
<dbReference type="Gene3D" id="3.40.50.11350">
    <property type="match status" value="1"/>
</dbReference>
<comment type="caution">
    <text evidence="1">The sequence shown here is derived from an EMBL/GenBank/DDBJ whole genome shotgun (WGS) entry which is preliminary data.</text>
</comment>